<accession>A0ABR7K4L0</accession>
<organism evidence="1 2">
    <name type="scientific">Paeniclostridium hominis</name>
    <dbReference type="NCBI Taxonomy" id="2764329"/>
    <lineage>
        <taxon>Bacteria</taxon>
        <taxon>Bacillati</taxon>
        <taxon>Bacillota</taxon>
        <taxon>Clostridia</taxon>
        <taxon>Peptostreptococcales</taxon>
        <taxon>Peptostreptococcaceae</taxon>
        <taxon>Paeniclostridium</taxon>
    </lineage>
</organism>
<gene>
    <name evidence="1" type="ORF">H8891_09525</name>
</gene>
<reference evidence="1 2" key="1">
    <citation type="submission" date="2020-08" db="EMBL/GenBank/DDBJ databases">
        <authorList>
            <person name="Liu C."/>
            <person name="Sun Q."/>
        </authorList>
    </citation>
    <scope>NUCLEOTIDE SEQUENCE [LARGE SCALE GENOMIC DNA]</scope>
    <source>
        <strain evidence="1 2">NSJ-45</strain>
    </source>
</reference>
<comment type="caution">
    <text evidence="1">The sequence shown here is derived from an EMBL/GenBank/DDBJ whole genome shotgun (WGS) entry which is preliminary data.</text>
</comment>
<dbReference type="EMBL" id="JACRWD010000002">
    <property type="protein sequence ID" value="MBC6004045.1"/>
    <property type="molecule type" value="Genomic_DNA"/>
</dbReference>
<protein>
    <submittedName>
        <fullName evidence="1">Uncharacterized protein</fullName>
    </submittedName>
</protein>
<name>A0ABR7K4L0_9FIRM</name>
<sequence>MLIEQLDLETRSKIYGYTKKVLRKYQKGIVTGKLTADKFAENILSNEDITTILDKNIINELDFKNSYIKYIETLIKNQNENISNFKKNKNIKPDIKSSITQQIKLKNLLIETGYELTIPSQYLSSSDINNLFKYISTGKIDLGNERIFNYIKKNEKH</sequence>
<dbReference type="Proteomes" id="UP000611796">
    <property type="component" value="Unassembled WGS sequence"/>
</dbReference>
<evidence type="ECO:0000313" key="1">
    <source>
        <dbReference type="EMBL" id="MBC6004045.1"/>
    </source>
</evidence>
<evidence type="ECO:0000313" key="2">
    <source>
        <dbReference type="Proteomes" id="UP000611796"/>
    </source>
</evidence>
<proteinExistence type="predicted"/>
<keyword evidence="2" id="KW-1185">Reference proteome</keyword>
<dbReference type="RefSeq" id="WP_187006256.1">
    <property type="nucleotide sequence ID" value="NZ_JACRWD010000002.1"/>
</dbReference>